<dbReference type="Gene3D" id="3.40.630.30">
    <property type="match status" value="1"/>
</dbReference>
<keyword evidence="3" id="KW-1185">Reference proteome</keyword>
<evidence type="ECO:0000259" key="1">
    <source>
        <dbReference type="PROSITE" id="PS51186"/>
    </source>
</evidence>
<dbReference type="InterPro" id="IPR000182">
    <property type="entry name" value="GNAT_dom"/>
</dbReference>
<dbReference type="RefSeq" id="WP_394842989.1">
    <property type="nucleotide sequence ID" value="NZ_CP089982.1"/>
</dbReference>
<reference evidence="2 3" key="1">
    <citation type="submission" date="2021-12" db="EMBL/GenBank/DDBJ databases">
        <title>Discovery of the Pendulisporaceae a myxobacterial family with distinct sporulation behavior and unique specialized metabolism.</title>
        <authorList>
            <person name="Garcia R."/>
            <person name="Popoff A."/>
            <person name="Bader C.D."/>
            <person name="Loehr J."/>
            <person name="Walesch S."/>
            <person name="Walt C."/>
            <person name="Boldt J."/>
            <person name="Bunk B."/>
            <person name="Haeckl F.J.F.P.J."/>
            <person name="Gunesch A.P."/>
            <person name="Birkelbach J."/>
            <person name="Nuebel U."/>
            <person name="Pietschmann T."/>
            <person name="Bach T."/>
            <person name="Mueller R."/>
        </authorList>
    </citation>
    <scope>NUCLEOTIDE SEQUENCE [LARGE SCALE GENOMIC DNA]</scope>
    <source>
        <strain evidence="2 3">MSr12523</strain>
    </source>
</reference>
<accession>A0ABZ2K0X3</accession>
<sequence>MPSVMRWCTVDELASKLSLPKGYTLDLLSKSDVPFVARALERWYPDVVIGSESHHLTEDFYYRNVQLAGTEEERDTLGLVLRFEGAIVGLMMLTRDRPSQSLTSRMGALDPDHRRGAVGFLGVLLLDAAARAMGAGVAYSFVTMKTRHQQVIAERYGFQIVGIMPAWDIDMVEPSRPKRVFEAIYAKVYAPKSEWHIPPPDAMTKRTRELWNFLFPQQS</sequence>
<gene>
    <name evidence="2" type="ORF">LZC95_38750</name>
</gene>
<organism evidence="2 3">
    <name type="scientific">Pendulispora brunnea</name>
    <dbReference type="NCBI Taxonomy" id="2905690"/>
    <lineage>
        <taxon>Bacteria</taxon>
        <taxon>Pseudomonadati</taxon>
        <taxon>Myxococcota</taxon>
        <taxon>Myxococcia</taxon>
        <taxon>Myxococcales</taxon>
        <taxon>Sorangiineae</taxon>
        <taxon>Pendulisporaceae</taxon>
        <taxon>Pendulispora</taxon>
    </lineage>
</organism>
<name>A0ABZ2K0X3_9BACT</name>
<dbReference type="PROSITE" id="PS51186">
    <property type="entry name" value="GNAT"/>
    <property type="match status" value="1"/>
</dbReference>
<dbReference type="InterPro" id="IPR016181">
    <property type="entry name" value="Acyl_CoA_acyltransferase"/>
</dbReference>
<evidence type="ECO:0000313" key="3">
    <source>
        <dbReference type="Proteomes" id="UP001379533"/>
    </source>
</evidence>
<feature type="domain" description="N-acetyltransferase" evidence="1">
    <location>
        <begin position="23"/>
        <end position="179"/>
    </location>
</feature>
<proteinExistence type="predicted"/>
<evidence type="ECO:0000313" key="2">
    <source>
        <dbReference type="EMBL" id="WXA92384.1"/>
    </source>
</evidence>
<dbReference type="EMBL" id="CP089982">
    <property type="protein sequence ID" value="WXA92384.1"/>
    <property type="molecule type" value="Genomic_DNA"/>
</dbReference>
<dbReference type="Proteomes" id="UP001379533">
    <property type="component" value="Chromosome"/>
</dbReference>
<protein>
    <recommendedName>
        <fullName evidence="1">N-acetyltransferase domain-containing protein</fullName>
    </recommendedName>
</protein>
<dbReference type="SUPFAM" id="SSF55729">
    <property type="entry name" value="Acyl-CoA N-acyltransferases (Nat)"/>
    <property type="match status" value="1"/>
</dbReference>